<evidence type="ECO:0000259" key="1">
    <source>
        <dbReference type="Pfam" id="PF13556"/>
    </source>
</evidence>
<dbReference type="AlphaFoldDB" id="A0A8J2XK01"/>
<proteinExistence type="predicted"/>
<reference evidence="3" key="2">
    <citation type="submission" date="2020-09" db="EMBL/GenBank/DDBJ databases">
        <authorList>
            <person name="Sun Q."/>
            <person name="Zhou Y."/>
        </authorList>
    </citation>
    <scope>NUCLEOTIDE SEQUENCE</scope>
    <source>
        <strain evidence="3">CGMCC 1.12785</strain>
    </source>
</reference>
<feature type="domain" description="PucR C-terminal helix-turn-helix" evidence="1">
    <location>
        <begin position="336"/>
        <end position="390"/>
    </location>
</feature>
<gene>
    <name evidence="3" type="ORF">GCM10011333_10760</name>
</gene>
<protein>
    <recommendedName>
        <fullName evidence="5">PucR-like helix-turn-helix protein</fullName>
    </recommendedName>
</protein>
<dbReference type="Gene3D" id="1.10.10.2840">
    <property type="entry name" value="PucR C-terminal helix-turn-helix domain"/>
    <property type="match status" value="1"/>
</dbReference>
<evidence type="ECO:0008006" key="5">
    <source>
        <dbReference type="Google" id="ProtNLM"/>
    </source>
</evidence>
<dbReference type="InterPro" id="IPR025736">
    <property type="entry name" value="PucR_C-HTH_dom"/>
</dbReference>
<dbReference type="RefSeq" id="WP_188549911.1">
    <property type="nucleotide sequence ID" value="NZ_BMFY01000004.1"/>
</dbReference>
<dbReference type="InterPro" id="IPR042070">
    <property type="entry name" value="PucR_C-HTH_sf"/>
</dbReference>
<reference evidence="3" key="1">
    <citation type="journal article" date="2014" name="Int. J. Syst. Evol. Microbiol.">
        <title>Complete genome sequence of Corynebacterium casei LMG S-19264T (=DSM 44701T), isolated from a smear-ripened cheese.</title>
        <authorList>
            <consortium name="US DOE Joint Genome Institute (JGI-PGF)"/>
            <person name="Walter F."/>
            <person name="Albersmeier A."/>
            <person name="Kalinowski J."/>
            <person name="Ruckert C."/>
        </authorList>
    </citation>
    <scope>NUCLEOTIDE SEQUENCE</scope>
    <source>
        <strain evidence="3">CGMCC 1.12785</strain>
    </source>
</reference>
<dbReference type="Proteomes" id="UP000616114">
    <property type="component" value="Unassembled WGS sequence"/>
</dbReference>
<dbReference type="EMBL" id="BMFY01000004">
    <property type="protein sequence ID" value="GGA09865.1"/>
    <property type="molecule type" value="Genomic_DNA"/>
</dbReference>
<feature type="domain" description="RsbT co-antagonist protein RsbRD N-terminal" evidence="2">
    <location>
        <begin position="30"/>
        <end position="164"/>
    </location>
</feature>
<dbReference type="Pfam" id="PF14361">
    <property type="entry name" value="RsbRD_N"/>
    <property type="match status" value="1"/>
</dbReference>
<evidence type="ECO:0000259" key="2">
    <source>
        <dbReference type="Pfam" id="PF14361"/>
    </source>
</evidence>
<dbReference type="InterPro" id="IPR025751">
    <property type="entry name" value="RsbRD_N_dom"/>
</dbReference>
<dbReference type="PANTHER" id="PTHR33744">
    <property type="entry name" value="CARBOHYDRATE DIACID REGULATOR"/>
    <property type="match status" value="1"/>
</dbReference>
<organism evidence="3 4">
    <name type="scientific">Sediminivirga luteola</name>
    <dbReference type="NCBI Taxonomy" id="1774748"/>
    <lineage>
        <taxon>Bacteria</taxon>
        <taxon>Bacillati</taxon>
        <taxon>Actinomycetota</taxon>
        <taxon>Actinomycetes</taxon>
        <taxon>Micrococcales</taxon>
        <taxon>Brevibacteriaceae</taxon>
        <taxon>Sediminivirga</taxon>
    </lineage>
</organism>
<dbReference type="Pfam" id="PF13556">
    <property type="entry name" value="HTH_30"/>
    <property type="match status" value="1"/>
</dbReference>
<name>A0A8J2XK01_9MICO</name>
<dbReference type="PANTHER" id="PTHR33744:SF1">
    <property type="entry name" value="DNA-BINDING TRANSCRIPTIONAL ACTIVATOR ADER"/>
    <property type="match status" value="1"/>
</dbReference>
<sequence length="392" mass="42304">MHIPGHSGGSGRYRHLRWIELVTALKAVLPEMCEEFVERVQQIPGYADQAVSLQDLRQTAGDSIGLIIDALSGPQHYPGMLRFGHDLGTRRARQGLAADSLMSAVRLDFPVIWSTLLRVSRPEDATLLAARAEEVWRVVDDYAEATRSSYVETRIAMAQEQAGVRQEFIAALFGAQGRLGETRERFATAFDVPADAPYVVAAATGREVAGLRAVANVTGVEHRVFLHDAENRTYLFWPDPGSVTSVPAVGVDPMARLDAVSCGVARTDEGLAGLAAAARIASGLAELAAARGKGPATVDGDWPRLARMRMDATGVELGALLDDRLAGLRPDEVERLRETVACFLGNGSVSATATALYCHRNTIVNRLRRFREITGIDLAVPAQAARVVVAWS</sequence>
<evidence type="ECO:0000313" key="3">
    <source>
        <dbReference type="EMBL" id="GGA09865.1"/>
    </source>
</evidence>
<evidence type="ECO:0000313" key="4">
    <source>
        <dbReference type="Proteomes" id="UP000616114"/>
    </source>
</evidence>
<keyword evidence="4" id="KW-1185">Reference proteome</keyword>
<accession>A0A8J2XK01</accession>
<comment type="caution">
    <text evidence="3">The sequence shown here is derived from an EMBL/GenBank/DDBJ whole genome shotgun (WGS) entry which is preliminary data.</text>
</comment>
<dbReference type="InterPro" id="IPR051448">
    <property type="entry name" value="CdaR-like_regulators"/>
</dbReference>